<name>A0A820C5X3_9BILA</name>
<dbReference type="AlphaFoldDB" id="A0A820C5X3"/>
<comment type="caution">
    <text evidence="3">The sequence shown here is derived from an EMBL/GenBank/DDBJ whole genome shotgun (WGS) entry which is preliminary data.</text>
</comment>
<reference evidence="3" key="1">
    <citation type="submission" date="2021-02" db="EMBL/GenBank/DDBJ databases">
        <authorList>
            <person name="Nowell W R."/>
        </authorList>
    </citation>
    <scope>NUCLEOTIDE SEQUENCE</scope>
</reference>
<feature type="compositionally biased region" description="Low complexity" evidence="1">
    <location>
        <begin position="122"/>
        <end position="137"/>
    </location>
</feature>
<evidence type="ECO:0000256" key="1">
    <source>
        <dbReference type="SAM" id="MobiDB-lite"/>
    </source>
</evidence>
<evidence type="ECO:0000313" key="4">
    <source>
        <dbReference type="Proteomes" id="UP000663836"/>
    </source>
</evidence>
<dbReference type="Proteomes" id="UP000663836">
    <property type="component" value="Unassembled WGS sequence"/>
</dbReference>
<dbReference type="PANTHER" id="PTHR47272">
    <property type="entry name" value="DDE_TNP_1_7 DOMAIN-CONTAINING PROTEIN"/>
    <property type="match status" value="1"/>
</dbReference>
<feature type="region of interest" description="Disordered" evidence="1">
    <location>
        <begin position="117"/>
        <end position="137"/>
    </location>
</feature>
<feature type="domain" description="PiggyBac transposable element-derived protein" evidence="2">
    <location>
        <begin position="5"/>
        <end position="97"/>
    </location>
</feature>
<dbReference type="EMBL" id="CAJOBD010015479">
    <property type="protein sequence ID" value="CAF4208662.1"/>
    <property type="molecule type" value="Genomic_DNA"/>
</dbReference>
<dbReference type="InterPro" id="IPR029526">
    <property type="entry name" value="PGBD"/>
</dbReference>
<proteinExistence type="predicted"/>
<accession>A0A820C5X3</accession>
<feature type="non-terminal residue" evidence="3">
    <location>
        <position position="1"/>
    </location>
</feature>
<sequence length="189" mass="21826">KISKEEKLSIDEQIIPFKGKSIMKQHMPNKPNRWGYKMFLLAGGKSSIYYDFIFYTGKNDKKKHGCCTDIVLGLCETVSRFINHKVYFDNYFTTIRLQVDPPPPIIKCGRPSLESKLNENNSTTISRATPTSAPPSSTRFDKYDHWPTITSKGRCRNNACNGYTRISCSKCKIRLRLNEKHNCFTNYHN</sequence>
<protein>
    <recommendedName>
        <fullName evidence="2">PiggyBac transposable element-derived protein domain-containing protein</fullName>
    </recommendedName>
</protein>
<evidence type="ECO:0000313" key="3">
    <source>
        <dbReference type="EMBL" id="CAF4208662.1"/>
    </source>
</evidence>
<gene>
    <name evidence="3" type="ORF">JBS370_LOCUS36884</name>
</gene>
<dbReference type="Pfam" id="PF13843">
    <property type="entry name" value="DDE_Tnp_1_7"/>
    <property type="match status" value="1"/>
</dbReference>
<dbReference type="PANTHER" id="PTHR47272:SF1">
    <property type="entry name" value="PIGGYBAC TRANSPOSABLE ELEMENT-DERIVED PROTEIN 3-LIKE"/>
    <property type="match status" value="1"/>
</dbReference>
<evidence type="ECO:0000259" key="2">
    <source>
        <dbReference type="Pfam" id="PF13843"/>
    </source>
</evidence>
<organism evidence="3 4">
    <name type="scientific">Rotaria sordida</name>
    <dbReference type="NCBI Taxonomy" id="392033"/>
    <lineage>
        <taxon>Eukaryota</taxon>
        <taxon>Metazoa</taxon>
        <taxon>Spiralia</taxon>
        <taxon>Gnathifera</taxon>
        <taxon>Rotifera</taxon>
        <taxon>Eurotatoria</taxon>
        <taxon>Bdelloidea</taxon>
        <taxon>Philodinida</taxon>
        <taxon>Philodinidae</taxon>
        <taxon>Rotaria</taxon>
    </lineage>
</organism>